<dbReference type="InterPro" id="IPR018121">
    <property type="entry name" value="7-in-absentia-prot_TRAF-dom"/>
</dbReference>
<dbReference type="GO" id="GO:0031624">
    <property type="term" value="F:ubiquitin conjugating enzyme binding"/>
    <property type="evidence" value="ECO:0007669"/>
    <property type="project" value="TreeGrafter"/>
</dbReference>
<dbReference type="PROSITE" id="PS51081">
    <property type="entry name" value="ZF_SIAH"/>
    <property type="match status" value="2"/>
</dbReference>
<evidence type="ECO:0000256" key="9">
    <source>
        <dbReference type="PROSITE-ProRule" id="PRU00455"/>
    </source>
</evidence>
<dbReference type="SUPFAM" id="SSF57850">
    <property type="entry name" value="RING/U-box"/>
    <property type="match status" value="1"/>
</dbReference>
<dbReference type="EC" id="2.3.2.27" evidence="10"/>
<feature type="domain" description="SIAH-type" evidence="12">
    <location>
        <begin position="557"/>
        <end position="618"/>
    </location>
</feature>
<keyword evidence="8 10" id="KW-0862">Zinc</keyword>
<evidence type="ECO:0000256" key="7">
    <source>
        <dbReference type="ARBA" id="ARBA00022786"/>
    </source>
</evidence>
<dbReference type="PROSITE" id="PS50089">
    <property type="entry name" value="ZF_RING_2"/>
    <property type="match status" value="2"/>
</dbReference>
<dbReference type="SUPFAM" id="SSF49599">
    <property type="entry name" value="TRAF domain-like"/>
    <property type="match status" value="2"/>
</dbReference>
<comment type="similarity">
    <text evidence="3 10">Belongs to the SINA (Seven in absentia) family.</text>
</comment>
<feature type="domain" description="RING-type" evidence="11">
    <location>
        <begin position="505"/>
        <end position="539"/>
    </location>
</feature>
<keyword evidence="6 9" id="KW-0863">Zinc-finger</keyword>
<gene>
    <name evidence="13" type="ORF">TDIB3V08_LOCUS1741</name>
</gene>
<evidence type="ECO:0000256" key="3">
    <source>
        <dbReference type="ARBA" id="ARBA00009119"/>
    </source>
</evidence>
<sequence length="766" mass="86749">MLTRVGFAGAAGVDHPVELPVTRTSRWEGWRGRRKESRQLGCCGGRGELITDGLENIDCGAVQGIEGVGGAACASANGEVGVLHAGPCCYVSTVLYSVVTQIDKVSTGDQTTGHFPGHLSSKVIDVSCWRSDILGITSSNISSCHPDLELREKLDMKPEIDTTEWNNTMRVRQPYKTWPVPSAVFVWRSMNTCNVNDGLDKIEYKFYIGTIAKQLISAEFDLSVLPPTSSAARQHNLQAFHQVQTWLGVALPPTTWGLLECPVCMDNMCSPIYLCKNGHNICSECRQQVTKCSTCRDEFLTTRNIALENLAEKVLYSCDNADAGCSEKMFMIDFPDHNSKCPYRLYDCLQMGEDPCEWKGHRWELLDHINKNHTRKLKVDENEPNILHWKNFNIGETCVYSQLLSLYGEIFWLHEKISAEEKRYYLAVQYIGLTEDSANFTYKVEFASKCGAYEVSFKSFTHNDVEEKTALFQTGKCANSHHYFPTMEVLELGGFNEELIGMLECPVCFNCMSAPILQCVNGHIICATCKPRLSRCPICCSEFLETRNNFAESLAENLLYPCINSDEGCCVMVKLKKMAQHNSSCPFRIYDCIPCKNIGCTWQGRRLGIIPHMKEAHKEMAWMIWKNESLFYENFDWITDFVDVDVINAHDNVFFYYFKRDAAKRCVFFSVQYVGPKEEASLYKYTIVLEAPGGHPRLEFSNYTHSDIESFEASIDAGKCFNLGFGLMKLFVDPFNQFHFKLFVEKLNDDEDDDDDDGENDVPAEA</sequence>
<dbReference type="InterPro" id="IPR008974">
    <property type="entry name" value="TRAF-like"/>
</dbReference>
<name>A0A7R8Z823_TIMDO</name>
<dbReference type="GO" id="GO:0043161">
    <property type="term" value="P:proteasome-mediated ubiquitin-dependent protein catabolic process"/>
    <property type="evidence" value="ECO:0007669"/>
    <property type="project" value="TreeGrafter"/>
</dbReference>
<dbReference type="InterPro" id="IPR001841">
    <property type="entry name" value="Znf_RING"/>
</dbReference>
<dbReference type="GO" id="GO:0008270">
    <property type="term" value="F:zinc ion binding"/>
    <property type="evidence" value="ECO:0007669"/>
    <property type="project" value="UniProtKB-KW"/>
</dbReference>
<dbReference type="PANTHER" id="PTHR45877">
    <property type="entry name" value="E3 UBIQUITIN-PROTEIN LIGASE SIAH2"/>
    <property type="match status" value="1"/>
</dbReference>
<reference evidence="13" key="1">
    <citation type="submission" date="2020-11" db="EMBL/GenBank/DDBJ databases">
        <authorList>
            <person name="Tran Van P."/>
        </authorList>
    </citation>
    <scope>NUCLEOTIDE SEQUENCE</scope>
</reference>
<evidence type="ECO:0000256" key="10">
    <source>
        <dbReference type="RuleBase" id="RU201113"/>
    </source>
</evidence>
<evidence type="ECO:0000256" key="6">
    <source>
        <dbReference type="ARBA" id="ARBA00022771"/>
    </source>
</evidence>
<evidence type="ECO:0000256" key="5">
    <source>
        <dbReference type="ARBA" id="ARBA00022723"/>
    </source>
</evidence>
<dbReference type="Pfam" id="PF21362">
    <property type="entry name" value="Sina_RING"/>
    <property type="match status" value="2"/>
</dbReference>
<feature type="domain" description="SIAH-type" evidence="12">
    <location>
        <begin position="313"/>
        <end position="374"/>
    </location>
</feature>
<comment type="domain">
    <text evidence="10">The SBD domain (substrate-binding domain) mediates the interaction with substrate proteins. It is related to the TRAF family.</text>
</comment>
<dbReference type="PANTHER" id="PTHR45877:SF2">
    <property type="entry name" value="E3 UBIQUITIN-PROTEIN LIGASE SINA-RELATED"/>
    <property type="match status" value="1"/>
</dbReference>
<dbReference type="UniPathway" id="UPA00143"/>
<comment type="pathway">
    <text evidence="2 10">Protein modification; protein ubiquitination.</text>
</comment>
<dbReference type="Pfam" id="PF21361">
    <property type="entry name" value="Sina_ZnF"/>
    <property type="match status" value="2"/>
</dbReference>
<dbReference type="InterPro" id="IPR013010">
    <property type="entry name" value="Znf_SIAH"/>
</dbReference>
<comment type="catalytic activity">
    <reaction evidence="1 10">
        <text>S-ubiquitinyl-[E2 ubiquitin-conjugating enzyme]-L-cysteine + [acceptor protein]-L-lysine = [E2 ubiquitin-conjugating enzyme]-L-cysteine + N(6)-ubiquitinyl-[acceptor protein]-L-lysine.</text>
        <dbReference type="EC" id="2.3.2.27"/>
    </reaction>
</comment>
<dbReference type="Gene3D" id="3.30.40.10">
    <property type="entry name" value="Zinc/RING finger domain, C3HC4 (zinc finger)"/>
    <property type="match status" value="3"/>
</dbReference>
<accession>A0A7R8Z823</accession>
<proteinExistence type="inferred from homology"/>
<comment type="domain">
    <text evidence="10">The RING-type zinc finger domain is essential for ubiquitin ligase activity.</text>
</comment>
<comment type="function">
    <text evidence="10">E3 ubiquitin-protein ligase that mediates ubiquitination and subsequent proteasomal degradation of target proteins. E3 ubiquitin ligases accept ubiquitin from an E2 ubiquitin-conjugating enzyme in the form of a thioester and then directly transfers the ubiquitin to targeted substrates.</text>
</comment>
<dbReference type="GO" id="GO:0061630">
    <property type="term" value="F:ubiquitin protein ligase activity"/>
    <property type="evidence" value="ECO:0007669"/>
    <property type="project" value="UniProtKB-EC"/>
</dbReference>
<evidence type="ECO:0000259" key="12">
    <source>
        <dbReference type="PROSITE" id="PS51081"/>
    </source>
</evidence>
<evidence type="ECO:0000259" key="11">
    <source>
        <dbReference type="PROSITE" id="PS50089"/>
    </source>
</evidence>
<dbReference type="InterPro" id="IPR004162">
    <property type="entry name" value="SINA-like_animal"/>
</dbReference>
<dbReference type="GO" id="GO:0016567">
    <property type="term" value="P:protein ubiquitination"/>
    <property type="evidence" value="ECO:0007669"/>
    <property type="project" value="UniProtKB-UniPathway"/>
</dbReference>
<dbReference type="AlphaFoldDB" id="A0A7R8Z823"/>
<evidence type="ECO:0000256" key="2">
    <source>
        <dbReference type="ARBA" id="ARBA00004906"/>
    </source>
</evidence>
<organism evidence="13">
    <name type="scientific">Timema douglasi</name>
    <name type="common">Walking stick</name>
    <dbReference type="NCBI Taxonomy" id="61478"/>
    <lineage>
        <taxon>Eukaryota</taxon>
        <taxon>Metazoa</taxon>
        <taxon>Ecdysozoa</taxon>
        <taxon>Arthropoda</taxon>
        <taxon>Hexapoda</taxon>
        <taxon>Insecta</taxon>
        <taxon>Pterygota</taxon>
        <taxon>Neoptera</taxon>
        <taxon>Polyneoptera</taxon>
        <taxon>Phasmatodea</taxon>
        <taxon>Timematodea</taxon>
        <taxon>Timematoidea</taxon>
        <taxon>Timematidae</taxon>
        <taxon>Timema</taxon>
    </lineage>
</organism>
<evidence type="ECO:0000313" key="13">
    <source>
        <dbReference type="EMBL" id="CAD7195352.1"/>
    </source>
</evidence>
<dbReference type="Pfam" id="PF03145">
    <property type="entry name" value="Sina_TRAF"/>
    <property type="match status" value="1"/>
</dbReference>
<keyword evidence="5 10" id="KW-0479">Metal-binding</keyword>
<dbReference type="InterPro" id="IPR013083">
    <property type="entry name" value="Znf_RING/FYVE/PHD"/>
</dbReference>
<evidence type="ECO:0000256" key="8">
    <source>
        <dbReference type="ARBA" id="ARBA00022833"/>
    </source>
</evidence>
<evidence type="ECO:0000256" key="4">
    <source>
        <dbReference type="ARBA" id="ARBA00022679"/>
    </source>
</evidence>
<dbReference type="InterPro" id="IPR049548">
    <property type="entry name" value="Sina-like_RING"/>
</dbReference>
<dbReference type="EMBL" id="OA564719">
    <property type="protein sequence ID" value="CAD7195352.1"/>
    <property type="molecule type" value="Genomic_DNA"/>
</dbReference>
<keyword evidence="7 10" id="KW-0833">Ubl conjugation pathway</keyword>
<dbReference type="Gene3D" id="2.60.210.10">
    <property type="entry name" value="Apoptosis, Tumor Necrosis Factor Receptor Associated Protein 2, Chain A"/>
    <property type="match status" value="2"/>
</dbReference>
<evidence type="ECO:0000256" key="1">
    <source>
        <dbReference type="ARBA" id="ARBA00000900"/>
    </source>
</evidence>
<protein>
    <recommendedName>
        <fullName evidence="10">E3 ubiquitin-protein ligase</fullName>
        <ecNumber evidence="10">2.3.2.27</ecNumber>
    </recommendedName>
</protein>
<feature type="domain" description="RING-type" evidence="11">
    <location>
        <begin position="261"/>
        <end position="296"/>
    </location>
</feature>
<keyword evidence="4" id="KW-0808">Transferase</keyword>
<dbReference type="GO" id="GO:0005737">
    <property type="term" value="C:cytoplasm"/>
    <property type="evidence" value="ECO:0007669"/>
    <property type="project" value="InterPro"/>
</dbReference>